<dbReference type="Gene3D" id="3.30.420.10">
    <property type="entry name" value="Ribonuclease H-like superfamily/Ribonuclease H"/>
    <property type="match status" value="1"/>
</dbReference>
<dbReference type="InterPro" id="IPR043128">
    <property type="entry name" value="Rev_trsase/Diguanyl_cyclase"/>
</dbReference>
<organism evidence="10 11">
    <name type="scientific">Penaeus vannamei</name>
    <name type="common">Whiteleg shrimp</name>
    <name type="synonym">Litopenaeus vannamei</name>
    <dbReference type="NCBI Taxonomy" id="6689"/>
    <lineage>
        <taxon>Eukaryota</taxon>
        <taxon>Metazoa</taxon>
        <taxon>Ecdysozoa</taxon>
        <taxon>Arthropoda</taxon>
        <taxon>Crustacea</taxon>
        <taxon>Multicrustacea</taxon>
        <taxon>Malacostraca</taxon>
        <taxon>Eumalacostraca</taxon>
        <taxon>Eucarida</taxon>
        <taxon>Decapoda</taxon>
        <taxon>Dendrobranchiata</taxon>
        <taxon>Penaeoidea</taxon>
        <taxon>Penaeidae</taxon>
        <taxon>Penaeus</taxon>
    </lineage>
</organism>
<dbReference type="STRING" id="6689.A0A3R7MTT4"/>
<dbReference type="GO" id="GO:0004519">
    <property type="term" value="F:endonuclease activity"/>
    <property type="evidence" value="ECO:0007669"/>
    <property type="project" value="UniProtKB-KW"/>
</dbReference>
<dbReference type="PANTHER" id="PTHR37984">
    <property type="entry name" value="PROTEIN CBG26694"/>
    <property type="match status" value="1"/>
</dbReference>
<dbReference type="GO" id="GO:0015074">
    <property type="term" value="P:DNA integration"/>
    <property type="evidence" value="ECO:0007669"/>
    <property type="project" value="InterPro"/>
</dbReference>
<dbReference type="FunFam" id="3.30.420.10:FF:000032">
    <property type="entry name" value="Retrovirus-related Pol polyprotein from transposon 297-like Protein"/>
    <property type="match status" value="1"/>
</dbReference>
<dbReference type="CDD" id="cd01647">
    <property type="entry name" value="RT_LTR"/>
    <property type="match status" value="1"/>
</dbReference>
<dbReference type="PROSITE" id="PS50994">
    <property type="entry name" value="INTEGRASE"/>
    <property type="match status" value="1"/>
</dbReference>
<dbReference type="InterPro" id="IPR036397">
    <property type="entry name" value="RNaseH_sf"/>
</dbReference>
<reference evidence="10 11" key="2">
    <citation type="submission" date="2019-01" db="EMBL/GenBank/DDBJ databases">
        <title>The decoding of complex shrimp genome reveals the adaptation for benthos swimmer, frequently molting mechanism and breeding impact on genome.</title>
        <authorList>
            <person name="Sun Y."/>
            <person name="Gao Y."/>
            <person name="Yu Y."/>
        </authorList>
    </citation>
    <scope>NUCLEOTIDE SEQUENCE [LARGE SCALE GENOMIC DNA]</scope>
    <source>
        <tissue evidence="10">Muscle</tissue>
    </source>
</reference>
<dbReference type="InterPro" id="IPR050951">
    <property type="entry name" value="Retrovirus_Pol_polyprotein"/>
</dbReference>
<evidence type="ECO:0000256" key="6">
    <source>
        <dbReference type="ARBA" id="ARBA00023268"/>
    </source>
</evidence>
<keyword evidence="2" id="KW-0548">Nucleotidyltransferase</keyword>
<dbReference type="PROSITE" id="PS50878">
    <property type="entry name" value="RT_POL"/>
    <property type="match status" value="1"/>
</dbReference>
<keyword evidence="6" id="KW-0511">Multifunctional enzyme</keyword>
<evidence type="ECO:0000256" key="7">
    <source>
        <dbReference type="SAM" id="MobiDB-lite"/>
    </source>
</evidence>
<feature type="domain" description="Reverse transcriptase" evidence="8">
    <location>
        <begin position="2"/>
        <end position="182"/>
    </location>
</feature>
<dbReference type="CDD" id="cd09274">
    <property type="entry name" value="RNase_HI_RT_Ty3"/>
    <property type="match status" value="1"/>
</dbReference>
<keyword evidence="2" id="KW-0808">Transferase</keyword>
<evidence type="ECO:0000256" key="2">
    <source>
        <dbReference type="ARBA" id="ARBA00022695"/>
    </source>
</evidence>
<name>A0A3R7MTT4_PENVA</name>
<dbReference type="EMBL" id="QCYY01002546">
    <property type="protein sequence ID" value="ROT69596.1"/>
    <property type="molecule type" value="Genomic_DNA"/>
</dbReference>
<dbReference type="Gene3D" id="3.10.20.370">
    <property type="match status" value="1"/>
</dbReference>
<evidence type="ECO:0000256" key="1">
    <source>
        <dbReference type="ARBA" id="ARBA00012493"/>
    </source>
</evidence>
<keyword evidence="5" id="KW-0695">RNA-directed DNA polymerase</keyword>
<dbReference type="Pfam" id="PF00078">
    <property type="entry name" value="RVT_1"/>
    <property type="match status" value="1"/>
</dbReference>
<keyword evidence="11" id="KW-1185">Reference proteome</keyword>
<sequence>MLQQGLIQPSISPWSAPMLLVPKRQHGFRPVCDFRRLNKVTVPSPFPIPNLRQLLQDIGGDSKIFSSIDLAKGFLQVPLAEDSRPYTAFSTHVGHFEFLVSPMGLRNSPLTFSRLMALVLQGLINDQVLVYLDDILVCSPSIRDHEARLRSVFQRLSEAGLTINPAKCKFFQSRLDFLGHSISAAGIAPNEAKVKAVSMFPIPSDVTQVKSFLGLAGFYRPFIKDYGRIAAPLTYLLKKDVPWRWDEEQVNAFTKLKNCLSLAPVLAFPKFDLPFILHTDASNVGLGAVLMQEHKGNLRPVGFASRVLTSAEKNYSVTDREMLAIVWALKYFRDIILGYKVMVHTDHMPLTSLNGNDPYGRRARYQDILGDFDVTFVYIQGRANVAADTLSRAPIETSHPLRRDDAADFPPSFSLPSSAVVNSASQVPPLEPLHKDEVYAAQRADKRYGQIIKALSKRTKVSCDTLSGFATSRSGNKHILVFVDNFSRYCELVAVPSKAAVHVTKAFNDVICCRHGCPQYLSSDNGTEFVNQVLASFAQQLNVTQVNVLPFRPQANGVTERLNRSILTILRQLVDDSKDDWDALLPTVQSAINSTFHSSLGDSPHFLLTGQDKRLPYELLEMKPRPLYADNYANYLVSRQQQAFQQAKALLTRSRDRIIEYQHKIARAKNIGVGALVFKKNHAHSTIRPKLSPLFVGPYRVVAVKNNKAESESSAVCGSHEAETGGPAVRKDQVEDRLHPGGLCANTPWTDAPWRRTRWRTLAARTDEDRSGENEDARHEPSPSADPCRSRGSGRNVRSTSRRSYFQRLEDEAG</sequence>
<dbReference type="SUPFAM" id="SSF53098">
    <property type="entry name" value="Ribonuclease H-like"/>
    <property type="match status" value="1"/>
</dbReference>
<dbReference type="GO" id="GO:0003964">
    <property type="term" value="F:RNA-directed DNA polymerase activity"/>
    <property type="evidence" value="ECO:0007669"/>
    <property type="project" value="UniProtKB-KW"/>
</dbReference>
<reference evidence="10 11" key="1">
    <citation type="submission" date="2018-04" db="EMBL/GenBank/DDBJ databases">
        <authorList>
            <person name="Zhang X."/>
            <person name="Yuan J."/>
            <person name="Li F."/>
            <person name="Xiang J."/>
        </authorList>
    </citation>
    <scope>NUCLEOTIDE SEQUENCE [LARGE SCALE GENOMIC DNA]</scope>
    <source>
        <tissue evidence="10">Muscle</tissue>
    </source>
</reference>
<evidence type="ECO:0000259" key="9">
    <source>
        <dbReference type="PROSITE" id="PS50994"/>
    </source>
</evidence>
<dbReference type="Pfam" id="PF00665">
    <property type="entry name" value="rve"/>
    <property type="match status" value="1"/>
</dbReference>
<accession>A0A3R7MTT4</accession>
<feature type="domain" description="Integrase catalytic" evidence="9">
    <location>
        <begin position="424"/>
        <end position="612"/>
    </location>
</feature>
<dbReference type="PANTHER" id="PTHR37984:SF5">
    <property type="entry name" value="PROTEIN NYNRIN-LIKE"/>
    <property type="match status" value="1"/>
</dbReference>
<keyword evidence="4" id="KW-0378">Hydrolase</keyword>
<evidence type="ECO:0000259" key="8">
    <source>
        <dbReference type="PROSITE" id="PS50878"/>
    </source>
</evidence>
<dbReference type="InterPro" id="IPR000477">
    <property type="entry name" value="RT_dom"/>
</dbReference>
<dbReference type="InterPro" id="IPR001584">
    <property type="entry name" value="Integrase_cat-core"/>
</dbReference>
<feature type="compositionally biased region" description="Basic and acidic residues" evidence="7">
    <location>
        <begin position="765"/>
        <end position="781"/>
    </location>
</feature>
<evidence type="ECO:0000256" key="3">
    <source>
        <dbReference type="ARBA" id="ARBA00022722"/>
    </source>
</evidence>
<feature type="region of interest" description="Disordered" evidence="7">
    <location>
        <begin position="763"/>
        <end position="814"/>
    </location>
</feature>
<evidence type="ECO:0000256" key="4">
    <source>
        <dbReference type="ARBA" id="ARBA00022759"/>
    </source>
</evidence>
<evidence type="ECO:0000313" key="11">
    <source>
        <dbReference type="Proteomes" id="UP000283509"/>
    </source>
</evidence>
<dbReference type="Pfam" id="PF17919">
    <property type="entry name" value="RT_RNaseH_2"/>
    <property type="match status" value="1"/>
</dbReference>
<gene>
    <name evidence="10" type="ORF">C7M84_012184</name>
</gene>
<dbReference type="AlphaFoldDB" id="A0A3R7MTT4"/>
<protein>
    <recommendedName>
        <fullName evidence="1">RNA-directed DNA polymerase</fullName>
        <ecNumber evidence="1">2.7.7.49</ecNumber>
    </recommendedName>
</protein>
<dbReference type="InterPro" id="IPR041577">
    <property type="entry name" value="RT_RNaseH_2"/>
</dbReference>
<dbReference type="GO" id="GO:0003676">
    <property type="term" value="F:nucleic acid binding"/>
    <property type="evidence" value="ECO:0007669"/>
    <property type="project" value="InterPro"/>
</dbReference>
<keyword evidence="3" id="KW-0540">Nuclease</keyword>
<dbReference type="GO" id="GO:0042575">
    <property type="term" value="C:DNA polymerase complex"/>
    <property type="evidence" value="ECO:0007669"/>
    <property type="project" value="UniProtKB-ARBA"/>
</dbReference>
<evidence type="ECO:0000313" key="10">
    <source>
        <dbReference type="EMBL" id="ROT69596.1"/>
    </source>
</evidence>
<dbReference type="SUPFAM" id="SSF56672">
    <property type="entry name" value="DNA/RNA polymerases"/>
    <property type="match status" value="1"/>
</dbReference>
<dbReference type="InterPro" id="IPR043502">
    <property type="entry name" value="DNA/RNA_pol_sf"/>
</dbReference>
<dbReference type="FunFam" id="3.30.70.270:FF:000020">
    <property type="entry name" value="Transposon Tf2-6 polyprotein-like Protein"/>
    <property type="match status" value="1"/>
</dbReference>
<keyword evidence="4" id="KW-0255">Endonuclease</keyword>
<evidence type="ECO:0000256" key="5">
    <source>
        <dbReference type="ARBA" id="ARBA00022918"/>
    </source>
</evidence>
<dbReference type="Proteomes" id="UP000283509">
    <property type="component" value="Unassembled WGS sequence"/>
</dbReference>
<dbReference type="EC" id="2.7.7.49" evidence="1"/>
<dbReference type="FunFam" id="3.10.20.370:FF:000001">
    <property type="entry name" value="Retrovirus-related Pol polyprotein from transposon 17.6-like protein"/>
    <property type="match status" value="1"/>
</dbReference>
<dbReference type="Gene3D" id="3.30.70.270">
    <property type="match status" value="2"/>
</dbReference>
<proteinExistence type="predicted"/>
<dbReference type="Gene3D" id="3.10.10.10">
    <property type="entry name" value="HIV Type 1 Reverse Transcriptase, subunit A, domain 1"/>
    <property type="match status" value="1"/>
</dbReference>
<dbReference type="InterPro" id="IPR012337">
    <property type="entry name" value="RNaseH-like_sf"/>
</dbReference>
<comment type="caution">
    <text evidence="10">The sequence shown here is derived from an EMBL/GenBank/DDBJ whole genome shotgun (WGS) entry which is preliminary data.</text>
</comment>
<dbReference type="OrthoDB" id="6381043at2759"/>